<evidence type="ECO:0000256" key="6">
    <source>
        <dbReference type="ARBA" id="ARBA00023242"/>
    </source>
</evidence>
<dbReference type="GO" id="GO:0045944">
    <property type="term" value="P:positive regulation of transcription by RNA polymerase II"/>
    <property type="evidence" value="ECO:0007669"/>
    <property type="project" value="TreeGrafter"/>
</dbReference>
<protein>
    <recommendedName>
        <fullName evidence="10">SAP domain-containing protein</fullName>
    </recommendedName>
</protein>
<evidence type="ECO:0000256" key="1">
    <source>
        <dbReference type="ARBA" id="ARBA00004123"/>
    </source>
</evidence>
<dbReference type="Pfam" id="PF02037">
    <property type="entry name" value="SAP"/>
    <property type="match status" value="1"/>
</dbReference>
<dbReference type="Gene3D" id="6.10.140.2040">
    <property type="match status" value="1"/>
</dbReference>
<evidence type="ECO:0000256" key="4">
    <source>
        <dbReference type="ARBA" id="ARBA00023054"/>
    </source>
</evidence>
<evidence type="ECO:0000313" key="11">
    <source>
        <dbReference type="EMBL" id="KAK2714613.1"/>
    </source>
</evidence>
<gene>
    <name evidence="11" type="ORF">QYM36_008988</name>
</gene>
<feature type="region of interest" description="Disordered" evidence="9">
    <location>
        <begin position="259"/>
        <end position="322"/>
    </location>
</feature>
<comment type="caution">
    <text evidence="11">The sequence shown here is derived from an EMBL/GenBank/DDBJ whole genome shotgun (WGS) entry which is preliminary data.</text>
</comment>
<feature type="coiled-coil region" evidence="8">
    <location>
        <begin position="748"/>
        <end position="813"/>
    </location>
</feature>
<dbReference type="PANTHER" id="PTHR22793:SF12">
    <property type="entry name" value="MYOCARDIN-RELATED TRANSCRIPTION FACTOR, ISOFORM H"/>
    <property type="match status" value="1"/>
</dbReference>
<feature type="compositionally biased region" description="Polar residues" evidence="9">
    <location>
        <begin position="459"/>
        <end position="479"/>
    </location>
</feature>
<keyword evidence="4 8" id="KW-0175">Coiled coil</keyword>
<reference evidence="11" key="1">
    <citation type="submission" date="2023-07" db="EMBL/GenBank/DDBJ databases">
        <title>Chromosome-level genome assembly of Artemia franciscana.</title>
        <authorList>
            <person name="Jo E."/>
        </authorList>
    </citation>
    <scope>NUCLEOTIDE SEQUENCE</scope>
    <source>
        <tissue evidence="11">Whole body</tissue>
    </source>
</reference>
<dbReference type="EMBL" id="JAVRJZ010000013">
    <property type="protein sequence ID" value="KAK2714613.1"/>
    <property type="molecule type" value="Genomic_DNA"/>
</dbReference>
<evidence type="ECO:0000256" key="2">
    <source>
        <dbReference type="ARBA" id="ARBA00022737"/>
    </source>
</evidence>
<evidence type="ECO:0000256" key="8">
    <source>
        <dbReference type="SAM" id="Coils"/>
    </source>
</evidence>
<evidence type="ECO:0000259" key="10">
    <source>
        <dbReference type="PROSITE" id="PS50800"/>
    </source>
</evidence>
<comment type="subcellular location">
    <subcellularLocation>
        <location evidence="1">Nucleus</location>
    </subcellularLocation>
</comment>
<keyword evidence="2" id="KW-0677">Repeat</keyword>
<dbReference type="SUPFAM" id="SSF68906">
    <property type="entry name" value="SAP domain"/>
    <property type="match status" value="1"/>
</dbReference>
<evidence type="ECO:0000313" key="12">
    <source>
        <dbReference type="Proteomes" id="UP001187531"/>
    </source>
</evidence>
<dbReference type="PROSITE" id="PS51073">
    <property type="entry name" value="RPEL"/>
    <property type="match status" value="3"/>
</dbReference>
<evidence type="ECO:0000256" key="3">
    <source>
        <dbReference type="ARBA" id="ARBA00023015"/>
    </source>
</evidence>
<feature type="compositionally biased region" description="Low complexity" evidence="9">
    <location>
        <begin position="307"/>
        <end position="317"/>
    </location>
</feature>
<feature type="repeat" description="RPEL" evidence="7">
    <location>
        <begin position="138"/>
        <end position="163"/>
    </location>
</feature>
<feature type="region of interest" description="Disordered" evidence="9">
    <location>
        <begin position="453"/>
        <end position="504"/>
    </location>
</feature>
<evidence type="ECO:0000256" key="7">
    <source>
        <dbReference type="PROSITE-ProRule" id="PRU00401"/>
    </source>
</evidence>
<evidence type="ECO:0000256" key="9">
    <source>
        <dbReference type="SAM" id="MobiDB-lite"/>
    </source>
</evidence>
<dbReference type="InterPro" id="IPR043451">
    <property type="entry name" value="Myocardin-like"/>
</dbReference>
<keyword evidence="12" id="KW-1185">Reference proteome</keyword>
<dbReference type="AlphaFoldDB" id="A0AA88L0Q6"/>
<dbReference type="Pfam" id="PF02755">
    <property type="entry name" value="RPEL"/>
    <property type="match status" value="2"/>
</dbReference>
<keyword evidence="6" id="KW-0539">Nucleus</keyword>
<keyword evidence="3" id="KW-0805">Transcription regulation</keyword>
<feature type="compositionally biased region" description="Pro residues" evidence="9">
    <location>
        <begin position="356"/>
        <end position="368"/>
    </location>
</feature>
<dbReference type="SMART" id="SM00707">
    <property type="entry name" value="RPEL"/>
    <property type="match status" value="3"/>
</dbReference>
<evidence type="ECO:0000256" key="5">
    <source>
        <dbReference type="ARBA" id="ARBA00023163"/>
    </source>
</evidence>
<dbReference type="Gene3D" id="1.10.720.30">
    <property type="entry name" value="SAP domain"/>
    <property type="match status" value="1"/>
</dbReference>
<accession>A0AA88L0Q6</accession>
<feature type="repeat" description="RPEL" evidence="7">
    <location>
        <begin position="227"/>
        <end position="252"/>
    </location>
</feature>
<feature type="compositionally biased region" description="Polar residues" evidence="9">
    <location>
        <begin position="409"/>
        <end position="422"/>
    </location>
</feature>
<dbReference type="GO" id="GO:0005634">
    <property type="term" value="C:nucleus"/>
    <property type="evidence" value="ECO:0007669"/>
    <property type="project" value="UniProtKB-SubCell"/>
</dbReference>
<feature type="repeat" description="RPEL" evidence="7">
    <location>
        <begin position="182"/>
        <end position="207"/>
    </location>
</feature>
<dbReference type="PANTHER" id="PTHR22793">
    <property type="entry name" value="MYOCARDIN-RELATED TRANSCRIPTION FACTOR-RELATED"/>
    <property type="match status" value="1"/>
</dbReference>
<feature type="compositionally biased region" description="Low complexity" evidence="9">
    <location>
        <begin position="480"/>
        <end position="498"/>
    </location>
</feature>
<organism evidence="11 12">
    <name type="scientific">Artemia franciscana</name>
    <name type="common">Brine shrimp</name>
    <name type="synonym">Artemia sanfranciscana</name>
    <dbReference type="NCBI Taxonomy" id="6661"/>
    <lineage>
        <taxon>Eukaryota</taxon>
        <taxon>Metazoa</taxon>
        <taxon>Ecdysozoa</taxon>
        <taxon>Arthropoda</taxon>
        <taxon>Crustacea</taxon>
        <taxon>Branchiopoda</taxon>
        <taxon>Anostraca</taxon>
        <taxon>Artemiidae</taxon>
        <taxon>Artemia</taxon>
    </lineage>
</organism>
<dbReference type="InterPro" id="IPR004018">
    <property type="entry name" value="RPEL_repeat"/>
</dbReference>
<proteinExistence type="predicted"/>
<dbReference type="InterPro" id="IPR003034">
    <property type="entry name" value="SAP_dom"/>
</dbReference>
<dbReference type="GO" id="GO:0003713">
    <property type="term" value="F:transcription coactivator activity"/>
    <property type="evidence" value="ECO:0007669"/>
    <property type="project" value="TreeGrafter"/>
</dbReference>
<feature type="region of interest" description="Disordered" evidence="9">
    <location>
        <begin position="819"/>
        <end position="853"/>
    </location>
</feature>
<name>A0AA88L0Q6_ARTSF</name>
<dbReference type="PROSITE" id="PS50800">
    <property type="entry name" value="SAP"/>
    <property type="match status" value="1"/>
</dbReference>
<keyword evidence="5" id="KW-0804">Transcription</keyword>
<dbReference type="Gene3D" id="6.10.150.10">
    <property type="match status" value="1"/>
</dbReference>
<dbReference type="SMART" id="SM00513">
    <property type="entry name" value="SAP"/>
    <property type="match status" value="1"/>
</dbReference>
<dbReference type="Proteomes" id="UP001187531">
    <property type="component" value="Unassembled WGS sequence"/>
</dbReference>
<feature type="domain" description="SAP" evidence="10">
    <location>
        <begin position="504"/>
        <end position="538"/>
    </location>
</feature>
<feature type="region of interest" description="Disordered" evidence="9">
    <location>
        <begin position="356"/>
        <end position="422"/>
    </location>
</feature>
<dbReference type="InterPro" id="IPR036361">
    <property type="entry name" value="SAP_dom_sf"/>
</dbReference>
<sequence>MLEIVPTPCLKNGLSAATVQTPSPSRPESSHSTKQSFDESLSCKYCKETARECKRESSNSFPVYWGVRLDLDLLETLIALYPEWFKNCPISALKLYMMTDANNVKSLSSEGGTMIPLSPPKCEVDESPLKKAMDKNKESLKVKLMMRRPISQLVDQGIMPSLKSSAQFHEQQKKLERAKTGDVLKHKIQQRPDREELVRKHILEDTGKVAPSLAEKQRLLKRAKLVDILNDQLSQRPGPLELIRKNILHTDESLERAVKEGQVPFRPVSEAHAKPPAHPSMYITLDDDNSSDVPASPAQNDIPPSPSLSSLSPLSSSATPPHQSLIFPDVDLTNLFPNGSRLTNIGSNLLISPSLSGPPVPPPLPSYPVLPSQKSEPGKDKQKKKSCKPKASVKKAIKFHEYKGPTQKGGANNSNTEPSIESSFVPFETPYELLLQQQQLILQLQIDQRNKMAVPATSPARSVGQSEGGSRTPKQNQSLSSPASVHSTSNSNSSSTNNDKPMKWEDFKVSDLKAELKKRNLPVSGAKPQLIERLKPFWDQISKPISIEVKEGSPGRIDSIGGLYQSPTHSRRGSIQAIAEMPTLSPMPYTPSAVKEENSPAGVKIEFPSSPMDSTAQRRSSLGSLEGNNLLGNSYSFVSPTNNFGLSPAPQLPTLLKMDIEFDFNERDTLSTPDALLDLGPNQISHEIRFTANQAVDVQKRPPTPPPLPVMPQQLKKEIMSLTDENGTLNLISVDSTSQVQLTAQEVILQKEAEIEKLVQQLDQQQGLLRQQTLKNTELVDQKQQQKLLLQQHIQHRAQKQHLQQQLQQLQSIKHAVLGEAPAPPAPPKQKSKKKKKSLEEGQKLQSQEVPAGLKVEIQLDSNGEEQWAKTISVSVDPNPEPVQPVNNELVGPHRSASLPTFADLVQSAVEPNRISEPRIYETHSYPHFFAGSENQVLEVKKESVKSQMVDDVLDILIRNGELPPSAAQEPPTPNLSSSLTFTRPPTPPPLPITPLTQQRQIQLESLITESEKFDTILKESMSRVNVSDVCKSEKKNFIFHEYTKPKGSLPESEIRPEMNFQLSYDSVFDRRIEPHCDYIFKNSNKSEIPMLIEQDNSLMQFETVDKPVYDLSDLVTSDTNERMDFSHFDEITPPNSPQEPMVIEHVKGEPIRMDTIDMDSDWFENMVSSHFLQTLPMNDLQSTVSSSSSSYSGNVSSQYYDSTNTSDPLLSNCSLNLNEMLIDESEIKHNNPVNYISWEKFDFTA</sequence>
<feature type="region of interest" description="Disordered" evidence="9">
    <location>
        <begin position="15"/>
        <end position="35"/>
    </location>
</feature>
<feature type="compositionally biased region" description="Basic residues" evidence="9">
    <location>
        <begin position="381"/>
        <end position="397"/>
    </location>
</feature>